<dbReference type="Proteomes" id="UP000187172">
    <property type="component" value="Unassembled WGS sequence"/>
</dbReference>
<keyword evidence="2" id="KW-1185">Reference proteome</keyword>
<dbReference type="AlphaFoldDB" id="A0A1R1F3D7"/>
<dbReference type="STRING" id="297318.BK138_08550"/>
<accession>A0A1R1F3D7</accession>
<gene>
    <name evidence="1" type="ORF">BK138_08550</name>
</gene>
<name>A0A1R1F3D7_9BACL</name>
<reference evidence="1 2" key="1">
    <citation type="submission" date="2016-11" db="EMBL/GenBank/DDBJ databases">
        <title>Paenibacillus species isolates.</title>
        <authorList>
            <person name="Beno S.M."/>
        </authorList>
    </citation>
    <scope>NUCLEOTIDE SEQUENCE [LARGE SCALE GENOMIC DNA]</scope>
    <source>
        <strain evidence="1 2">FSL R5-0378</strain>
    </source>
</reference>
<organism evidence="1 2">
    <name type="scientific">Paenibacillus rhizosphaerae</name>
    <dbReference type="NCBI Taxonomy" id="297318"/>
    <lineage>
        <taxon>Bacteria</taxon>
        <taxon>Bacillati</taxon>
        <taxon>Bacillota</taxon>
        <taxon>Bacilli</taxon>
        <taxon>Bacillales</taxon>
        <taxon>Paenibacillaceae</taxon>
        <taxon>Paenibacillus</taxon>
    </lineage>
</organism>
<dbReference type="RefSeq" id="WP_076168325.1">
    <property type="nucleotide sequence ID" value="NZ_MRTP01000001.1"/>
</dbReference>
<proteinExistence type="predicted"/>
<protein>
    <submittedName>
        <fullName evidence="1">Uncharacterized protein</fullName>
    </submittedName>
</protein>
<comment type="caution">
    <text evidence="1">The sequence shown here is derived from an EMBL/GenBank/DDBJ whole genome shotgun (WGS) entry which is preliminary data.</text>
</comment>
<dbReference type="EMBL" id="MRTP01000001">
    <property type="protein sequence ID" value="OMF58551.1"/>
    <property type="molecule type" value="Genomic_DNA"/>
</dbReference>
<evidence type="ECO:0000313" key="2">
    <source>
        <dbReference type="Proteomes" id="UP000187172"/>
    </source>
</evidence>
<evidence type="ECO:0000313" key="1">
    <source>
        <dbReference type="EMBL" id="OMF58551.1"/>
    </source>
</evidence>
<sequence length="88" mass="9409">MENQNVTLRLLKLIRELTNKAAALEGIGIKLMLTDEMIEEVTAAMFEINGVNPVAAGPLHLSLVDYTSGAIEVHDFLNLLSGAAVMSG</sequence>